<feature type="region of interest" description="Disordered" evidence="1">
    <location>
        <begin position="1"/>
        <end position="20"/>
    </location>
</feature>
<gene>
    <name evidence="2" type="ORF">F511_39666</name>
</gene>
<proteinExistence type="predicted"/>
<dbReference type="Proteomes" id="UP000250235">
    <property type="component" value="Unassembled WGS sequence"/>
</dbReference>
<protein>
    <submittedName>
        <fullName evidence="2">Putative acyl-activating enzyme 5, peroxisomal</fullName>
    </submittedName>
</protein>
<evidence type="ECO:0000256" key="1">
    <source>
        <dbReference type="SAM" id="MobiDB-lite"/>
    </source>
</evidence>
<sequence length="102" mass="11397">MKSLELSVQDLRDSHPAQVNKQPRQFLDLLRRGDRTKFELTSEITSAKQVLLDEVHRSSSEINSSLASFGSQLANIVTHIMKASDAKKGKSSGGGRKGRRWF</sequence>
<organism evidence="2 3">
    <name type="scientific">Dorcoceras hygrometricum</name>
    <dbReference type="NCBI Taxonomy" id="472368"/>
    <lineage>
        <taxon>Eukaryota</taxon>
        <taxon>Viridiplantae</taxon>
        <taxon>Streptophyta</taxon>
        <taxon>Embryophyta</taxon>
        <taxon>Tracheophyta</taxon>
        <taxon>Spermatophyta</taxon>
        <taxon>Magnoliopsida</taxon>
        <taxon>eudicotyledons</taxon>
        <taxon>Gunneridae</taxon>
        <taxon>Pentapetalae</taxon>
        <taxon>asterids</taxon>
        <taxon>lamiids</taxon>
        <taxon>Lamiales</taxon>
        <taxon>Gesneriaceae</taxon>
        <taxon>Didymocarpoideae</taxon>
        <taxon>Trichosporeae</taxon>
        <taxon>Loxocarpinae</taxon>
        <taxon>Dorcoceras</taxon>
    </lineage>
</organism>
<dbReference type="AlphaFoldDB" id="A0A2Z7D038"/>
<name>A0A2Z7D038_9LAMI</name>
<evidence type="ECO:0000313" key="3">
    <source>
        <dbReference type="Proteomes" id="UP000250235"/>
    </source>
</evidence>
<dbReference type="EMBL" id="KQ992520">
    <property type="protein sequence ID" value="KZV50249.1"/>
    <property type="molecule type" value="Genomic_DNA"/>
</dbReference>
<keyword evidence="3" id="KW-1185">Reference proteome</keyword>
<reference evidence="2 3" key="1">
    <citation type="journal article" date="2015" name="Proc. Natl. Acad. Sci. U.S.A.">
        <title>The resurrection genome of Boea hygrometrica: A blueprint for survival of dehydration.</title>
        <authorList>
            <person name="Xiao L."/>
            <person name="Yang G."/>
            <person name="Zhang L."/>
            <person name="Yang X."/>
            <person name="Zhao S."/>
            <person name="Ji Z."/>
            <person name="Zhou Q."/>
            <person name="Hu M."/>
            <person name="Wang Y."/>
            <person name="Chen M."/>
            <person name="Xu Y."/>
            <person name="Jin H."/>
            <person name="Xiao X."/>
            <person name="Hu G."/>
            <person name="Bao F."/>
            <person name="Hu Y."/>
            <person name="Wan P."/>
            <person name="Li L."/>
            <person name="Deng X."/>
            <person name="Kuang T."/>
            <person name="Xiang C."/>
            <person name="Zhu J.K."/>
            <person name="Oliver M.J."/>
            <person name="He Y."/>
        </authorList>
    </citation>
    <scope>NUCLEOTIDE SEQUENCE [LARGE SCALE GENOMIC DNA]</scope>
    <source>
        <strain evidence="3">cv. XS01</strain>
    </source>
</reference>
<evidence type="ECO:0000313" key="2">
    <source>
        <dbReference type="EMBL" id="KZV50249.1"/>
    </source>
</evidence>
<accession>A0A2Z7D038</accession>